<feature type="transmembrane region" description="Helical" evidence="2">
    <location>
        <begin position="204"/>
        <end position="223"/>
    </location>
</feature>
<organism evidence="4 5">
    <name type="scientific">Dillenia turbinata</name>
    <dbReference type="NCBI Taxonomy" id="194707"/>
    <lineage>
        <taxon>Eukaryota</taxon>
        <taxon>Viridiplantae</taxon>
        <taxon>Streptophyta</taxon>
        <taxon>Embryophyta</taxon>
        <taxon>Tracheophyta</taxon>
        <taxon>Spermatophyta</taxon>
        <taxon>Magnoliopsida</taxon>
        <taxon>eudicotyledons</taxon>
        <taxon>Gunneridae</taxon>
        <taxon>Pentapetalae</taxon>
        <taxon>Dilleniales</taxon>
        <taxon>Dilleniaceae</taxon>
        <taxon>Dillenia</taxon>
    </lineage>
</organism>
<accession>A0AAN8UHJ7</accession>
<dbReference type="FunFam" id="1.10.287.110:FF:000080">
    <property type="entry name" value="NAD(P)H-quinone oxidoreductase subunit U chloroplastic"/>
    <property type="match status" value="1"/>
</dbReference>
<feature type="region of interest" description="Disordered" evidence="1">
    <location>
        <begin position="35"/>
        <end position="70"/>
    </location>
</feature>
<dbReference type="AlphaFoldDB" id="A0AAN8UHJ7"/>
<dbReference type="PANTHER" id="PTHR47726">
    <property type="entry name" value="NAD(P)H-QUINONE OXIDOREDUCTASE SUBUNIT U, CHLOROPLASTIC"/>
    <property type="match status" value="1"/>
</dbReference>
<dbReference type="Gene3D" id="1.10.287.110">
    <property type="entry name" value="DnaJ domain"/>
    <property type="match status" value="1"/>
</dbReference>
<sequence>MAASSTTAASPYILFSQSRPKNECQISKRISFRRRRRGRLIGRSSSGEGEGEGEGEASTSSSVVVEDESAVEAQKRPPSLISALNVEKALRGIAITDVDYYSLLGLDRGCTYDQVAVAYKSKVEEVIKQEGMDQEQVSKQLDLLKEAYSILSSVEERRMYDWSLARSEQPTRYTWPSESDISQKMMSAGDPPPPEPEDVGPTRLVGYFMLGWLILSVILSIGLNR</sequence>
<proteinExistence type="predicted"/>
<reference evidence="4 5" key="1">
    <citation type="submission" date="2023-12" db="EMBL/GenBank/DDBJ databases">
        <title>A high-quality genome assembly for Dillenia turbinata (Dilleniales).</title>
        <authorList>
            <person name="Chanderbali A."/>
        </authorList>
    </citation>
    <scope>NUCLEOTIDE SEQUENCE [LARGE SCALE GENOMIC DNA]</scope>
    <source>
        <strain evidence="4">LSX21</strain>
        <tissue evidence="4">Leaf</tissue>
    </source>
</reference>
<dbReference type="PROSITE" id="PS50076">
    <property type="entry name" value="DNAJ_2"/>
    <property type="match status" value="1"/>
</dbReference>
<evidence type="ECO:0000256" key="2">
    <source>
        <dbReference type="SAM" id="Phobius"/>
    </source>
</evidence>
<dbReference type="GO" id="GO:0010598">
    <property type="term" value="C:NAD(P)H dehydrogenase complex (plastoquinone)"/>
    <property type="evidence" value="ECO:0007669"/>
    <property type="project" value="InterPro"/>
</dbReference>
<dbReference type="InterPro" id="IPR001623">
    <property type="entry name" value="DnaJ_domain"/>
</dbReference>
<keyword evidence="5" id="KW-1185">Reference proteome</keyword>
<keyword evidence="2" id="KW-0812">Transmembrane</keyword>
<comment type="caution">
    <text evidence="4">The sequence shown here is derived from an EMBL/GenBank/DDBJ whole genome shotgun (WGS) entry which is preliminary data.</text>
</comment>
<evidence type="ECO:0000256" key="1">
    <source>
        <dbReference type="SAM" id="MobiDB-lite"/>
    </source>
</evidence>
<dbReference type="CDD" id="cd06257">
    <property type="entry name" value="DnaJ"/>
    <property type="match status" value="1"/>
</dbReference>
<dbReference type="InterPro" id="IPR044199">
    <property type="entry name" value="NdhU_chloroplastic"/>
</dbReference>
<gene>
    <name evidence="4" type="ORF">RJ641_022460</name>
</gene>
<dbReference type="InterPro" id="IPR036869">
    <property type="entry name" value="J_dom_sf"/>
</dbReference>
<evidence type="ECO:0000313" key="5">
    <source>
        <dbReference type="Proteomes" id="UP001370490"/>
    </source>
</evidence>
<feature type="region of interest" description="Disordered" evidence="1">
    <location>
        <begin position="173"/>
        <end position="197"/>
    </location>
</feature>
<feature type="compositionally biased region" description="Polar residues" evidence="1">
    <location>
        <begin position="173"/>
        <end position="185"/>
    </location>
</feature>
<dbReference type="Proteomes" id="UP001370490">
    <property type="component" value="Unassembled WGS sequence"/>
</dbReference>
<dbReference type="GO" id="GO:0009535">
    <property type="term" value="C:chloroplast thylakoid membrane"/>
    <property type="evidence" value="ECO:0007669"/>
    <property type="project" value="InterPro"/>
</dbReference>
<dbReference type="EMBL" id="JBAMMX010000027">
    <property type="protein sequence ID" value="KAK6912859.1"/>
    <property type="molecule type" value="Genomic_DNA"/>
</dbReference>
<name>A0AAN8UHJ7_9MAGN</name>
<protein>
    <submittedName>
        <fullName evidence="4">DnaJ domain</fullName>
    </submittedName>
</protein>
<dbReference type="SUPFAM" id="SSF46565">
    <property type="entry name" value="Chaperone J-domain"/>
    <property type="match status" value="1"/>
</dbReference>
<evidence type="ECO:0000259" key="3">
    <source>
        <dbReference type="PROSITE" id="PS50076"/>
    </source>
</evidence>
<feature type="domain" description="J" evidence="3">
    <location>
        <begin position="99"/>
        <end position="164"/>
    </location>
</feature>
<evidence type="ECO:0000313" key="4">
    <source>
        <dbReference type="EMBL" id="KAK6912859.1"/>
    </source>
</evidence>
<dbReference type="PANTHER" id="PTHR47726:SF1">
    <property type="entry name" value="NAD(P)H-QUINONE OXIDOREDUCTASE SUBUNIT U, CHLOROPLASTIC"/>
    <property type="match status" value="1"/>
</dbReference>
<keyword evidence="2" id="KW-0472">Membrane</keyword>
<dbReference type="Pfam" id="PF00226">
    <property type="entry name" value="DnaJ"/>
    <property type="match status" value="1"/>
</dbReference>
<keyword evidence="2" id="KW-1133">Transmembrane helix</keyword>